<feature type="compositionally biased region" description="Low complexity" evidence="8">
    <location>
        <begin position="273"/>
        <end position="285"/>
    </location>
</feature>
<evidence type="ECO:0000256" key="4">
    <source>
        <dbReference type="ARBA" id="ARBA00022679"/>
    </source>
</evidence>
<dbReference type="InterPro" id="IPR036625">
    <property type="entry name" value="E3-bd_dom_sf"/>
</dbReference>
<dbReference type="GO" id="GO:0031405">
    <property type="term" value="F:lipoic acid binding"/>
    <property type="evidence" value="ECO:0007669"/>
    <property type="project" value="TreeGrafter"/>
</dbReference>
<dbReference type="GO" id="GO:0045252">
    <property type="term" value="C:oxoglutarate dehydrogenase complex"/>
    <property type="evidence" value="ECO:0007669"/>
    <property type="project" value="UniProtKB-UniRule"/>
</dbReference>
<dbReference type="InterPro" id="IPR006255">
    <property type="entry name" value="SucB"/>
</dbReference>
<dbReference type="NCBIfam" id="TIGR01347">
    <property type="entry name" value="sucB"/>
    <property type="match status" value="1"/>
</dbReference>
<name>A0A917S197_9ACTN</name>
<comment type="caution">
    <text evidence="11">The sequence shown here is derived from an EMBL/GenBank/DDBJ whole genome shotgun (WGS) entry which is preliminary data.</text>
</comment>
<keyword evidence="6" id="KW-0012">Acyltransferase</keyword>
<dbReference type="FunFam" id="3.30.559.10:FF:000007">
    <property type="entry name" value="Dihydrolipoamide acetyltransferase component of pyruvate dehydrogenase complex"/>
    <property type="match status" value="1"/>
</dbReference>
<comment type="subunit">
    <text evidence="3">Forms a 24-polypeptide structural core with octahedral symmetry. Part of the 2-oxoglutarate dehydrogenase (OGDH) complex composed of E1 (2-oxoglutarate dehydrogenase), E2 (dihydrolipoamide succinyltransferase) and E3 (dihydrolipoamide dehydrogenase); the complex contains multiple copies of the three enzymatic components (E1, E2 and E3).</text>
</comment>
<dbReference type="PANTHER" id="PTHR43178:SF5">
    <property type="entry name" value="LIPOAMIDE ACYLTRANSFERASE COMPONENT OF BRANCHED-CHAIN ALPHA-KETO ACID DEHYDROGENASE COMPLEX, MITOCHONDRIAL"/>
    <property type="match status" value="1"/>
</dbReference>
<dbReference type="SUPFAM" id="SSF47005">
    <property type="entry name" value="Peripheral subunit-binding domain of 2-oxo acid dehydrogenase complex"/>
    <property type="match status" value="1"/>
</dbReference>
<evidence type="ECO:0000313" key="12">
    <source>
        <dbReference type="Proteomes" id="UP000613840"/>
    </source>
</evidence>
<dbReference type="GO" id="GO:0004149">
    <property type="term" value="F:dihydrolipoyllysine-residue succinyltransferase activity"/>
    <property type="evidence" value="ECO:0007669"/>
    <property type="project" value="UniProtKB-UniRule"/>
</dbReference>
<dbReference type="Gene3D" id="4.10.320.10">
    <property type="entry name" value="E3-binding domain"/>
    <property type="match status" value="1"/>
</dbReference>
<dbReference type="InterPro" id="IPR001078">
    <property type="entry name" value="2-oxoacid_DH_actylTfrase"/>
</dbReference>
<dbReference type="EMBL" id="BMMZ01000001">
    <property type="protein sequence ID" value="GGL48082.1"/>
    <property type="molecule type" value="Genomic_DNA"/>
</dbReference>
<reference evidence="11" key="2">
    <citation type="submission" date="2020-09" db="EMBL/GenBank/DDBJ databases">
        <authorList>
            <person name="Sun Q."/>
            <person name="Zhou Y."/>
        </authorList>
    </citation>
    <scope>NUCLEOTIDE SEQUENCE</scope>
    <source>
        <strain evidence="11">CGMCC 4.7306</strain>
    </source>
</reference>
<feature type="compositionally biased region" description="Polar residues" evidence="8">
    <location>
        <begin position="141"/>
        <end position="153"/>
    </location>
</feature>
<dbReference type="InterPro" id="IPR011053">
    <property type="entry name" value="Single_hybrid_motif"/>
</dbReference>
<evidence type="ECO:0000256" key="3">
    <source>
        <dbReference type="ARBA" id="ARBA00011666"/>
    </source>
</evidence>
<dbReference type="GO" id="GO:0006099">
    <property type="term" value="P:tricarboxylic acid cycle"/>
    <property type="evidence" value="ECO:0007669"/>
    <property type="project" value="UniProtKB-UniRule"/>
</dbReference>
<dbReference type="PROSITE" id="PS50968">
    <property type="entry name" value="BIOTINYL_LIPOYL"/>
    <property type="match status" value="2"/>
</dbReference>
<comment type="cofactor">
    <cofactor evidence="1">
        <name>(R)-lipoate</name>
        <dbReference type="ChEBI" id="CHEBI:83088"/>
    </cofactor>
</comment>
<dbReference type="Gene3D" id="3.30.559.10">
    <property type="entry name" value="Chloramphenicol acetyltransferase-like domain"/>
    <property type="match status" value="1"/>
</dbReference>
<reference evidence="11" key="1">
    <citation type="journal article" date="2014" name="Int. J. Syst. Evol. Microbiol.">
        <title>Complete genome sequence of Corynebacterium casei LMG S-19264T (=DSM 44701T), isolated from a smear-ripened cheese.</title>
        <authorList>
            <consortium name="US DOE Joint Genome Institute (JGI-PGF)"/>
            <person name="Walter F."/>
            <person name="Albersmeier A."/>
            <person name="Kalinowski J."/>
            <person name="Ruckert C."/>
        </authorList>
    </citation>
    <scope>NUCLEOTIDE SEQUENCE</scope>
    <source>
        <strain evidence="11">CGMCC 4.7306</strain>
    </source>
</reference>
<dbReference type="InterPro" id="IPR023213">
    <property type="entry name" value="CAT-like_dom_sf"/>
</dbReference>
<dbReference type="EC" id="2.3.1.61" evidence="7"/>
<dbReference type="InterPro" id="IPR004167">
    <property type="entry name" value="PSBD"/>
</dbReference>
<evidence type="ECO:0000256" key="5">
    <source>
        <dbReference type="ARBA" id="ARBA00022823"/>
    </source>
</evidence>
<evidence type="ECO:0000256" key="6">
    <source>
        <dbReference type="ARBA" id="ARBA00023315"/>
    </source>
</evidence>
<feature type="domain" description="Peripheral subunit-binding (PSBD)" evidence="10">
    <location>
        <begin position="294"/>
        <end position="331"/>
    </location>
</feature>
<dbReference type="PROSITE" id="PS51826">
    <property type="entry name" value="PSBD"/>
    <property type="match status" value="1"/>
</dbReference>
<dbReference type="InterPro" id="IPR014276">
    <property type="entry name" value="2-oxoglutarate_DH_E2"/>
</dbReference>
<dbReference type="AlphaFoldDB" id="A0A917S197"/>
<evidence type="ECO:0000313" key="11">
    <source>
        <dbReference type="EMBL" id="GGL48082.1"/>
    </source>
</evidence>
<dbReference type="GO" id="GO:0006554">
    <property type="term" value="P:lysine catabolic process"/>
    <property type="evidence" value="ECO:0007669"/>
    <property type="project" value="UniProtKB-UniRule"/>
</dbReference>
<dbReference type="CDD" id="cd06849">
    <property type="entry name" value="lipoyl_domain"/>
    <property type="match status" value="2"/>
</dbReference>
<dbReference type="Proteomes" id="UP000613840">
    <property type="component" value="Unassembled WGS sequence"/>
</dbReference>
<dbReference type="SUPFAM" id="SSF51230">
    <property type="entry name" value="Single hybrid motif"/>
    <property type="match status" value="2"/>
</dbReference>
<accession>A0A917S197</accession>
<feature type="region of interest" description="Disordered" evidence="8">
    <location>
        <begin position="79"/>
        <end position="198"/>
    </location>
</feature>
<dbReference type="Pfam" id="PF02817">
    <property type="entry name" value="E3_binding"/>
    <property type="match status" value="1"/>
</dbReference>
<proteinExistence type="inferred from homology"/>
<feature type="domain" description="Lipoyl-binding" evidence="9">
    <location>
        <begin position="2"/>
        <end position="77"/>
    </location>
</feature>
<feature type="compositionally biased region" description="Low complexity" evidence="8">
    <location>
        <begin position="340"/>
        <end position="364"/>
    </location>
</feature>
<feature type="region of interest" description="Disordered" evidence="8">
    <location>
        <begin position="340"/>
        <end position="367"/>
    </location>
</feature>
<keyword evidence="4" id="KW-0808">Transferase</keyword>
<keyword evidence="5" id="KW-0450">Lipoyl</keyword>
<evidence type="ECO:0000259" key="10">
    <source>
        <dbReference type="PROSITE" id="PS51826"/>
    </source>
</evidence>
<evidence type="ECO:0000256" key="8">
    <source>
        <dbReference type="SAM" id="MobiDB-lite"/>
    </source>
</evidence>
<dbReference type="InterPro" id="IPR000089">
    <property type="entry name" value="Biotin_lipoyl"/>
</dbReference>
<dbReference type="PANTHER" id="PTHR43178">
    <property type="entry name" value="DIHYDROLIPOAMIDE ACETYLTRANSFERASE COMPONENT OF PYRUVATE DEHYDROGENASE COMPLEX"/>
    <property type="match status" value="1"/>
</dbReference>
<feature type="compositionally biased region" description="Low complexity" evidence="8">
    <location>
        <begin position="92"/>
        <end position="113"/>
    </location>
</feature>
<keyword evidence="12" id="KW-1185">Reference proteome</keyword>
<feature type="domain" description="Lipoyl-binding" evidence="9">
    <location>
        <begin position="152"/>
        <end position="227"/>
    </location>
</feature>
<dbReference type="InterPro" id="IPR003016">
    <property type="entry name" value="2-oxoA_DH_lipoyl-BS"/>
</dbReference>
<dbReference type="NCBIfam" id="TIGR02927">
    <property type="entry name" value="SucB_Actino"/>
    <property type="match status" value="1"/>
</dbReference>
<feature type="region of interest" description="Disordered" evidence="8">
    <location>
        <begin position="231"/>
        <end position="295"/>
    </location>
</feature>
<dbReference type="InterPro" id="IPR050743">
    <property type="entry name" value="2-oxoacid_DH_E2_comp"/>
</dbReference>
<evidence type="ECO:0000256" key="1">
    <source>
        <dbReference type="ARBA" id="ARBA00001938"/>
    </source>
</evidence>
<evidence type="ECO:0000256" key="7">
    <source>
        <dbReference type="NCBIfam" id="TIGR01347"/>
    </source>
</evidence>
<dbReference type="Pfam" id="PF00364">
    <property type="entry name" value="Biotin_lipoyl"/>
    <property type="match status" value="2"/>
</dbReference>
<dbReference type="PROSITE" id="PS00189">
    <property type="entry name" value="LIPOYL"/>
    <property type="match status" value="2"/>
</dbReference>
<evidence type="ECO:0000259" key="9">
    <source>
        <dbReference type="PROSITE" id="PS50968"/>
    </source>
</evidence>
<dbReference type="Pfam" id="PF00198">
    <property type="entry name" value="2-oxoacid_dh"/>
    <property type="match status" value="1"/>
</dbReference>
<dbReference type="RefSeq" id="WP_188893349.1">
    <property type="nucleotide sequence ID" value="NZ_BMMZ01000001.1"/>
</dbReference>
<sequence>MAVEVTLPELGESVTEGTVSRWLKQVGDTVATDEPLLEISTDKVDTEIPSPAAGTLLEIRANEDDTVEVGAILAVIGEESEAQGGGAPSEPAPTQEAPTQEAPAQEAEQAPAPQEAPEPEPTQEQAPVAETPQAETPAPSAESTAGSSDSAGTEVTLPELGESVTEGTVSRWLKQVGDTVATDEPLLEISTDKVDTEIPSPAAGTLLEIRAKEDETVQVGAVLAVIGDANAAPAPAPEAPAPAQAAPEPTPAPTPAPAAEQNPAPLVAPTPAPAVEAARPTAPAPSSDSDGPGYVTPLVRKLAAEHNVDLGSLQGTGVGGRIRKQDVLAAAEAAKAAAAAPADQPAAESPAPAAATASSVEPSALRGTTEKMTRLRKIIASRMVESLQTSAQLTTVVEVDLTLVSRLRAKVKDDFARREGVKLSYLPFLIKATVDALKVHPKLNATIDTEAEEIHYPATENVSIAVDTDKGLVVPVIKNAGDLSIAGLAKKVADLADRTRNNKLSPDDISGGTFTVTNTGSRGALIDTPIVNIPQVAILGTGALVKRPVVITDKVLGETIAIRDMMYLSLSYDHRLVDGADAARFLVTLKERLEEGDFGSEFGV</sequence>
<dbReference type="GO" id="GO:0016407">
    <property type="term" value="F:acetyltransferase activity"/>
    <property type="evidence" value="ECO:0007669"/>
    <property type="project" value="TreeGrafter"/>
</dbReference>
<evidence type="ECO:0000256" key="2">
    <source>
        <dbReference type="ARBA" id="ARBA00007317"/>
    </source>
</evidence>
<comment type="similarity">
    <text evidence="2">Belongs to the 2-oxoacid dehydrogenase family.</text>
</comment>
<organism evidence="11 12">
    <name type="scientific">Microlunatus endophyticus</name>
    <dbReference type="NCBI Taxonomy" id="1716077"/>
    <lineage>
        <taxon>Bacteria</taxon>
        <taxon>Bacillati</taxon>
        <taxon>Actinomycetota</taxon>
        <taxon>Actinomycetes</taxon>
        <taxon>Propionibacteriales</taxon>
        <taxon>Propionibacteriaceae</taxon>
        <taxon>Microlunatus</taxon>
    </lineage>
</organism>
<dbReference type="Gene3D" id="2.40.50.100">
    <property type="match status" value="2"/>
</dbReference>
<gene>
    <name evidence="11" type="ORF">GCM10011575_02430</name>
</gene>
<keyword evidence="11" id="KW-0670">Pyruvate</keyword>
<dbReference type="SUPFAM" id="SSF52777">
    <property type="entry name" value="CoA-dependent acyltransferases"/>
    <property type="match status" value="1"/>
</dbReference>
<protein>
    <recommendedName>
        <fullName evidence="7">Dihydrolipoyllysine-residue succinyltransferase</fullName>
        <ecNumber evidence="7">2.3.1.61</ecNumber>
    </recommendedName>
</protein>